<gene>
    <name evidence="1" type="ORF">Mal33_27990</name>
</gene>
<dbReference type="Proteomes" id="UP000316770">
    <property type="component" value="Chromosome"/>
</dbReference>
<evidence type="ECO:0008006" key="3">
    <source>
        <dbReference type="Google" id="ProtNLM"/>
    </source>
</evidence>
<dbReference type="RefSeq" id="WP_145285649.1">
    <property type="nucleotide sequence ID" value="NZ_CP036318.1"/>
</dbReference>
<protein>
    <recommendedName>
        <fullName evidence="3">Carboxypeptidase regulatory-like domain-containing protein</fullName>
    </recommendedName>
</protein>
<dbReference type="EMBL" id="CP036318">
    <property type="protein sequence ID" value="QDV56799.1"/>
    <property type="molecule type" value="Genomic_DNA"/>
</dbReference>
<reference evidence="1 2" key="1">
    <citation type="submission" date="2019-02" db="EMBL/GenBank/DDBJ databases">
        <title>Deep-cultivation of Planctomycetes and their phenomic and genomic characterization uncovers novel biology.</title>
        <authorList>
            <person name="Wiegand S."/>
            <person name="Jogler M."/>
            <person name="Boedeker C."/>
            <person name="Pinto D."/>
            <person name="Vollmers J."/>
            <person name="Rivas-Marin E."/>
            <person name="Kohn T."/>
            <person name="Peeters S.H."/>
            <person name="Heuer A."/>
            <person name="Rast P."/>
            <person name="Oberbeckmann S."/>
            <person name="Bunk B."/>
            <person name="Jeske O."/>
            <person name="Meyerdierks A."/>
            <person name="Storesund J.E."/>
            <person name="Kallscheuer N."/>
            <person name="Luecker S."/>
            <person name="Lage O.M."/>
            <person name="Pohl T."/>
            <person name="Merkel B.J."/>
            <person name="Hornburger P."/>
            <person name="Mueller R.-W."/>
            <person name="Bruemmer F."/>
            <person name="Labrenz M."/>
            <person name="Spormann A.M."/>
            <person name="Op den Camp H."/>
            <person name="Overmann J."/>
            <person name="Amann R."/>
            <person name="Jetten M.S.M."/>
            <person name="Mascher T."/>
            <person name="Medema M.H."/>
            <person name="Devos D.P."/>
            <person name="Kaster A.-K."/>
            <person name="Ovreas L."/>
            <person name="Rohde M."/>
            <person name="Galperin M.Y."/>
            <person name="Jogler C."/>
        </authorList>
    </citation>
    <scope>NUCLEOTIDE SEQUENCE [LARGE SCALE GENOMIC DNA]</scope>
    <source>
        <strain evidence="1 2">Mal33</strain>
    </source>
</reference>
<dbReference type="AlphaFoldDB" id="A0A518IUN1"/>
<evidence type="ECO:0000313" key="1">
    <source>
        <dbReference type="EMBL" id="QDV56799.1"/>
    </source>
</evidence>
<evidence type="ECO:0000313" key="2">
    <source>
        <dbReference type="Proteomes" id="UP000316770"/>
    </source>
</evidence>
<accession>A0A518IUN1</accession>
<dbReference type="PROSITE" id="PS51257">
    <property type="entry name" value="PROKAR_LIPOPROTEIN"/>
    <property type="match status" value="1"/>
</dbReference>
<keyword evidence="2" id="KW-1185">Reference proteome</keyword>
<name>A0A518IUN1_9BACT</name>
<sequence>MNSIKRFDFFPFPVLLGFLLMLGCDGNNQVPTYVTTGVVHFEGKPMKGGGAISFVPVGKQTGMPAGGSIAEDGTFVMSTYGEGDGSVPGKFRVTIMQTTAAEPTMTQNEDGSEPTMATEPTVTVRPEDTIPLTYADPLNTPLEVEVKAQENNELVIELKRQ</sequence>
<organism evidence="1 2">
    <name type="scientific">Rosistilla oblonga</name>
    <dbReference type="NCBI Taxonomy" id="2527990"/>
    <lineage>
        <taxon>Bacteria</taxon>
        <taxon>Pseudomonadati</taxon>
        <taxon>Planctomycetota</taxon>
        <taxon>Planctomycetia</taxon>
        <taxon>Pirellulales</taxon>
        <taxon>Pirellulaceae</taxon>
        <taxon>Rosistilla</taxon>
    </lineage>
</organism>
<proteinExistence type="predicted"/>